<dbReference type="Gene3D" id="3.40.50.150">
    <property type="entry name" value="Vaccinia Virus protein VP39"/>
    <property type="match status" value="1"/>
</dbReference>
<protein>
    <submittedName>
        <fullName evidence="6">Methyltransferase</fullName>
    </submittedName>
</protein>
<dbReference type="Gene3D" id="1.10.10.10">
    <property type="entry name" value="Winged helix-like DNA-binding domain superfamily/Winged helix DNA-binding domain"/>
    <property type="match status" value="1"/>
</dbReference>
<dbReference type="InterPro" id="IPR016461">
    <property type="entry name" value="COMT-like"/>
</dbReference>
<dbReference type="SUPFAM" id="SSF53335">
    <property type="entry name" value="S-adenosyl-L-methionine-dependent methyltransferases"/>
    <property type="match status" value="1"/>
</dbReference>
<dbReference type="InterPro" id="IPR001077">
    <property type="entry name" value="COMT_C"/>
</dbReference>
<dbReference type="Proteomes" id="UP000295096">
    <property type="component" value="Unassembled WGS sequence"/>
</dbReference>
<evidence type="ECO:0000259" key="4">
    <source>
        <dbReference type="Pfam" id="PF00891"/>
    </source>
</evidence>
<keyword evidence="7" id="KW-1185">Reference proteome</keyword>
<dbReference type="RefSeq" id="WP_133292777.1">
    <property type="nucleotide sequence ID" value="NZ_SMSJ01000125.1"/>
</dbReference>
<accession>A0A4R5Q6R4</accession>
<sequence length="363" mass="38898">MVARDPSAELMRLVNGYRVSQAIHVVATLGVADLLKAGPRSADDLAVSTNSHPRTLYRVLRALAAVGVFREEADQRFSLARMGRSLCSDAERPVGPYATFVGRQHHWQAWGALLHSTRTGENAFHHVHGKGVWEYLATHPEEGAIFGSGMTGNSRGVAERIMSAYNFSPFRRVVDVAGGQGALLAAILAAHPTMRGVLFDRPEVVAKAGPVLEAAGIADRCEVVGGSFFDAAPEGADAYLLKYILHDWDDPASVAILAACRRACRPEGKLLVMERIVGPPNEGPETKISDLIEPAWAILRPAPGRTGIIPVKPANSSKCTQAGSITCWSLPVGRSARVTSSPLCLLRRGSAWSGSLKWVPACQ</sequence>
<evidence type="ECO:0000256" key="1">
    <source>
        <dbReference type="ARBA" id="ARBA00022603"/>
    </source>
</evidence>
<feature type="domain" description="O-methyltransferase dimerisation" evidence="5">
    <location>
        <begin position="11"/>
        <end position="87"/>
    </location>
</feature>
<evidence type="ECO:0000313" key="6">
    <source>
        <dbReference type="EMBL" id="TDH58386.1"/>
    </source>
</evidence>
<reference evidence="6 7" key="1">
    <citation type="journal article" date="2016" name="J. Microbiol.">
        <title>Dankookia rubra gen. nov., sp. nov., an alphaproteobacterium isolated from sediment of a shallow stream.</title>
        <authorList>
            <person name="Kim W.H."/>
            <person name="Kim D.H."/>
            <person name="Kang K."/>
            <person name="Ahn T.Y."/>
        </authorList>
    </citation>
    <scope>NUCLEOTIDE SEQUENCE [LARGE SCALE GENOMIC DNA]</scope>
    <source>
        <strain evidence="6 7">JCM30602</strain>
    </source>
</reference>
<dbReference type="GO" id="GO:0046983">
    <property type="term" value="F:protein dimerization activity"/>
    <property type="evidence" value="ECO:0007669"/>
    <property type="project" value="InterPro"/>
</dbReference>
<evidence type="ECO:0000256" key="2">
    <source>
        <dbReference type="ARBA" id="ARBA00022679"/>
    </source>
</evidence>
<dbReference type="SUPFAM" id="SSF46785">
    <property type="entry name" value="Winged helix' DNA-binding domain"/>
    <property type="match status" value="1"/>
</dbReference>
<dbReference type="AlphaFoldDB" id="A0A4R5Q6R4"/>
<dbReference type="CDD" id="cd02440">
    <property type="entry name" value="AdoMet_MTases"/>
    <property type="match status" value="1"/>
</dbReference>
<gene>
    <name evidence="6" type="ORF">E2C06_32845</name>
</gene>
<organism evidence="6 7">
    <name type="scientific">Dankookia rubra</name>
    <dbReference type="NCBI Taxonomy" id="1442381"/>
    <lineage>
        <taxon>Bacteria</taxon>
        <taxon>Pseudomonadati</taxon>
        <taxon>Pseudomonadota</taxon>
        <taxon>Alphaproteobacteria</taxon>
        <taxon>Acetobacterales</taxon>
        <taxon>Roseomonadaceae</taxon>
        <taxon>Dankookia</taxon>
    </lineage>
</organism>
<dbReference type="PANTHER" id="PTHR43712">
    <property type="entry name" value="PUTATIVE (AFU_ORTHOLOGUE AFUA_4G14580)-RELATED"/>
    <property type="match status" value="1"/>
</dbReference>
<dbReference type="Gene3D" id="1.10.287.1350">
    <property type="match status" value="1"/>
</dbReference>
<dbReference type="InterPro" id="IPR036388">
    <property type="entry name" value="WH-like_DNA-bd_sf"/>
</dbReference>
<dbReference type="InterPro" id="IPR029063">
    <property type="entry name" value="SAM-dependent_MTases_sf"/>
</dbReference>
<dbReference type="PROSITE" id="PS51683">
    <property type="entry name" value="SAM_OMT_II"/>
    <property type="match status" value="1"/>
</dbReference>
<dbReference type="GO" id="GO:0032259">
    <property type="term" value="P:methylation"/>
    <property type="evidence" value="ECO:0007669"/>
    <property type="project" value="UniProtKB-KW"/>
</dbReference>
<evidence type="ECO:0000313" key="7">
    <source>
        <dbReference type="Proteomes" id="UP000295096"/>
    </source>
</evidence>
<dbReference type="Pfam" id="PF08100">
    <property type="entry name" value="Dimerisation"/>
    <property type="match status" value="1"/>
</dbReference>
<feature type="domain" description="O-methyltransferase C-terminal" evidence="4">
    <location>
        <begin position="110"/>
        <end position="286"/>
    </location>
</feature>
<keyword evidence="2 6" id="KW-0808">Transferase</keyword>
<dbReference type="InterPro" id="IPR012967">
    <property type="entry name" value="COMT_dimerisation"/>
</dbReference>
<name>A0A4R5Q6R4_9PROT</name>
<evidence type="ECO:0000256" key="3">
    <source>
        <dbReference type="ARBA" id="ARBA00022691"/>
    </source>
</evidence>
<dbReference type="GO" id="GO:0008171">
    <property type="term" value="F:O-methyltransferase activity"/>
    <property type="evidence" value="ECO:0007669"/>
    <property type="project" value="InterPro"/>
</dbReference>
<dbReference type="Pfam" id="PF00891">
    <property type="entry name" value="Methyltransf_2"/>
    <property type="match status" value="1"/>
</dbReference>
<evidence type="ECO:0000259" key="5">
    <source>
        <dbReference type="Pfam" id="PF08100"/>
    </source>
</evidence>
<dbReference type="EMBL" id="SMSJ01000125">
    <property type="protein sequence ID" value="TDH58386.1"/>
    <property type="molecule type" value="Genomic_DNA"/>
</dbReference>
<dbReference type="PANTHER" id="PTHR43712:SF2">
    <property type="entry name" value="O-METHYLTRANSFERASE CICE"/>
    <property type="match status" value="1"/>
</dbReference>
<proteinExistence type="predicted"/>
<keyword evidence="3" id="KW-0949">S-adenosyl-L-methionine</keyword>
<keyword evidence="1 6" id="KW-0489">Methyltransferase</keyword>
<dbReference type="OrthoDB" id="9766840at2"/>
<dbReference type="InterPro" id="IPR036390">
    <property type="entry name" value="WH_DNA-bd_sf"/>
</dbReference>
<comment type="caution">
    <text evidence="6">The sequence shown here is derived from an EMBL/GenBank/DDBJ whole genome shotgun (WGS) entry which is preliminary data.</text>
</comment>